<organism evidence="1 2">
    <name type="scientific">bacterium (Candidatus Gribaldobacteria) CG_4_10_14_0_8_um_filter_33_9</name>
    <dbReference type="NCBI Taxonomy" id="2014266"/>
    <lineage>
        <taxon>Bacteria</taxon>
        <taxon>Candidatus Gribaldobacteria</taxon>
    </lineage>
</organism>
<accession>A0A2M7RNP6</accession>
<keyword evidence="1" id="KW-0255">Endonuclease</keyword>
<dbReference type="InterPro" id="IPR011335">
    <property type="entry name" value="Restrct_endonuc-II-like"/>
</dbReference>
<reference evidence="2" key="1">
    <citation type="submission" date="2017-09" db="EMBL/GenBank/DDBJ databases">
        <title>Depth-based differentiation of microbial function through sediment-hosted aquifers and enrichment of novel symbionts in the deep terrestrial subsurface.</title>
        <authorList>
            <person name="Probst A.J."/>
            <person name="Ladd B."/>
            <person name="Jarett J.K."/>
            <person name="Geller-Mcgrath D.E."/>
            <person name="Sieber C.M.K."/>
            <person name="Emerson J.B."/>
            <person name="Anantharaman K."/>
            <person name="Thomas B.C."/>
            <person name="Malmstrom R."/>
            <person name="Stieglmeier M."/>
            <person name="Klingl A."/>
            <person name="Woyke T."/>
            <person name="Ryan C.M."/>
            <person name="Banfield J.F."/>
        </authorList>
    </citation>
    <scope>NUCLEOTIDE SEQUENCE [LARGE SCALE GENOMIC DNA]</scope>
</reference>
<dbReference type="InterPro" id="IPR011338">
    <property type="entry name" value="BamHI/BglII/BstY"/>
</dbReference>
<keyword evidence="1" id="KW-0378">Hydrolase</keyword>
<comment type="caution">
    <text evidence="1">The sequence shown here is derived from an EMBL/GenBank/DDBJ whole genome shotgun (WGS) entry which is preliminary data.</text>
</comment>
<evidence type="ECO:0000313" key="2">
    <source>
        <dbReference type="Proteomes" id="UP000229371"/>
    </source>
</evidence>
<dbReference type="InterPro" id="IPR015278">
    <property type="entry name" value="BglII-like"/>
</dbReference>
<protein>
    <submittedName>
        <fullName evidence="1">Restriction endonuclease</fullName>
    </submittedName>
</protein>
<dbReference type="GO" id="GO:0009036">
    <property type="term" value="F:type II site-specific deoxyribonuclease activity"/>
    <property type="evidence" value="ECO:0007669"/>
    <property type="project" value="InterPro"/>
</dbReference>
<dbReference type="Pfam" id="PF09195">
    <property type="entry name" value="Endonuc-BglII"/>
    <property type="match status" value="1"/>
</dbReference>
<dbReference type="SUPFAM" id="SSF52980">
    <property type="entry name" value="Restriction endonuclease-like"/>
    <property type="match status" value="1"/>
</dbReference>
<dbReference type="EMBL" id="PFMI01000019">
    <property type="protein sequence ID" value="PIZ01099.1"/>
    <property type="molecule type" value="Genomic_DNA"/>
</dbReference>
<dbReference type="GO" id="GO:0009307">
    <property type="term" value="P:DNA restriction-modification system"/>
    <property type="evidence" value="ECO:0007669"/>
    <property type="project" value="InterPro"/>
</dbReference>
<dbReference type="GO" id="GO:0003677">
    <property type="term" value="F:DNA binding"/>
    <property type="evidence" value="ECO:0007669"/>
    <property type="project" value="InterPro"/>
</dbReference>
<sequence length="223" mass="25691">MKIAQTYSYKKGEEFLNKNHPKELREVIAAITNTNAANCMLKVSEEKTMNGKLLFSPVEFNNQIKAYLLKYHWTKKTDSKKGFKEPRIYFGKNRFREMDGIKNKVGLEVQFGKYAFMGYDIFSKMVIFKNQDKIECGIEVVSTQELVRKMSTGVSGFDQILVDFKNRGEANIDIPVLVLGIGLTEKEAIQCKKMEKLFKRNPSDFYKKFKIKKPGSKTKPGPK</sequence>
<dbReference type="GO" id="GO:0000287">
    <property type="term" value="F:magnesium ion binding"/>
    <property type="evidence" value="ECO:0007669"/>
    <property type="project" value="InterPro"/>
</dbReference>
<dbReference type="Gene3D" id="3.40.91.20">
    <property type="match status" value="1"/>
</dbReference>
<dbReference type="AlphaFoldDB" id="A0A2M7RNP6"/>
<proteinExistence type="predicted"/>
<gene>
    <name evidence="1" type="ORF">COY61_00675</name>
</gene>
<evidence type="ECO:0000313" key="1">
    <source>
        <dbReference type="EMBL" id="PIZ01099.1"/>
    </source>
</evidence>
<name>A0A2M7RNP6_9BACT</name>
<keyword evidence="1" id="KW-0540">Nuclease</keyword>
<dbReference type="Proteomes" id="UP000229371">
    <property type="component" value="Unassembled WGS sequence"/>
</dbReference>